<feature type="transmembrane region" description="Helical" evidence="6">
    <location>
        <begin position="67"/>
        <end position="85"/>
    </location>
</feature>
<dbReference type="GeneID" id="34566858"/>
<organism evidence="7 8">
    <name type="scientific">Colletotrichum orchidophilum</name>
    <dbReference type="NCBI Taxonomy" id="1209926"/>
    <lineage>
        <taxon>Eukaryota</taxon>
        <taxon>Fungi</taxon>
        <taxon>Dikarya</taxon>
        <taxon>Ascomycota</taxon>
        <taxon>Pezizomycotina</taxon>
        <taxon>Sordariomycetes</taxon>
        <taxon>Hypocreomycetidae</taxon>
        <taxon>Glomerellales</taxon>
        <taxon>Glomerellaceae</taxon>
        <taxon>Colletotrichum</taxon>
    </lineage>
</organism>
<dbReference type="InterPro" id="IPR007274">
    <property type="entry name" value="Cop_transporter"/>
</dbReference>
<dbReference type="OrthoDB" id="161814at2759"/>
<dbReference type="EMBL" id="MJBS01000210">
    <property type="protein sequence ID" value="OHE90955.1"/>
    <property type="molecule type" value="Genomic_DNA"/>
</dbReference>
<sequence length="227" mass="24529">MDGMSMATTTAAMAATGTMSMAATTSTKAAMSGMGSSTGCKISMLWNWNVKDSCFISSQWKITSNGMFAGSCIGVILLVMVLEALRRAVKEYDRYLIKAHRQRYASAGAASPSSASADDHAKGPSGSAAAIAAHVVPPFRPNVLQQAVRALIHMCQFAVAYFVMLQVYFATVRENCANNFFRLAMYYNGYLIICIFIGSYIGAFLFQWETLYDEPTSAAREATVCCG</sequence>
<dbReference type="PANTHER" id="PTHR12483:SF73">
    <property type="entry name" value="COPPER TRANSPORT PROTEIN CTR3"/>
    <property type="match status" value="1"/>
</dbReference>
<keyword evidence="5 6" id="KW-0472">Membrane</keyword>
<dbReference type="STRING" id="1209926.A0A1G4APD8"/>
<dbReference type="PANTHER" id="PTHR12483">
    <property type="entry name" value="SOLUTE CARRIER FAMILY 31 COPPER TRANSPORTERS"/>
    <property type="match status" value="1"/>
</dbReference>
<keyword evidence="3 6" id="KW-0812">Transmembrane</keyword>
<gene>
    <name evidence="7" type="ORF">CORC01_13732</name>
</gene>
<proteinExistence type="inferred from homology"/>
<comment type="subcellular location">
    <subcellularLocation>
        <location evidence="1 6">Membrane</location>
        <topology evidence="1 6">Multi-pass membrane protein</topology>
    </subcellularLocation>
</comment>
<evidence type="ECO:0000313" key="7">
    <source>
        <dbReference type="EMBL" id="OHE90955.1"/>
    </source>
</evidence>
<evidence type="ECO:0000256" key="2">
    <source>
        <dbReference type="ARBA" id="ARBA00006921"/>
    </source>
</evidence>
<feature type="transmembrane region" description="Helical" evidence="6">
    <location>
        <begin position="189"/>
        <end position="206"/>
    </location>
</feature>
<keyword evidence="6" id="KW-0186">Copper</keyword>
<keyword evidence="6" id="KW-0187">Copper transport</keyword>
<comment type="similarity">
    <text evidence="2 6">Belongs to the copper transporter (Ctr) (TC 1.A.56) family. SLC31A subfamily.</text>
</comment>
<comment type="caution">
    <text evidence="7">The sequence shown here is derived from an EMBL/GenBank/DDBJ whole genome shotgun (WGS) entry which is preliminary data.</text>
</comment>
<dbReference type="GO" id="GO:0005375">
    <property type="term" value="F:copper ion transmembrane transporter activity"/>
    <property type="evidence" value="ECO:0007669"/>
    <property type="project" value="UniProtKB-UniRule"/>
</dbReference>
<name>A0A1G4APD8_9PEZI</name>
<reference evidence="7 8" key="1">
    <citation type="submission" date="2016-09" db="EMBL/GenBank/DDBJ databases">
        <authorList>
            <person name="Capua I."/>
            <person name="De Benedictis P."/>
            <person name="Joannis T."/>
            <person name="Lombin L.H."/>
            <person name="Cattoli G."/>
        </authorList>
    </citation>
    <scope>NUCLEOTIDE SEQUENCE [LARGE SCALE GENOMIC DNA]</scope>
    <source>
        <strain evidence="7 8">IMI 309357</strain>
    </source>
</reference>
<keyword evidence="4 6" id="KW-1133">Transmembrane helix</keyword>
<dbReference type="RefSeq" id="XP_022468129.1">
    <property type="nucleotide sequence ID" value="XM_022625348.1"/>
</dbReference>
<evidence type="ECO:0000256" key="4">
    <source>
        <dbReference type="ARBA" id="ARBA00022989"/>
    </source>
</evidence>
<accession>A0A1G4APD8</accession>
<evidence type="ECO:0000256" key="3">
    <source>
        <dbReference type="ARBA" id="ARBA00022692"/>
    </source>
</evidence>
<evidence type="ECO:0000313" key="8">
    <source>
        <dbReference type="Proteomes" id="UP000176998"/>
    </source>
</evidence>
<protein>
    <recommendedName>
        <fullName evidence="6">Copper transport protein</fullName>
    </recommendedName>
</protein>
<feature type="transmembrane region" description="Helical" evidence="6">
    <location>
        <begin position="150"/>
        <end position="169"/>
    </location>
</feature>
<evidence type="ECO:0000256" key="6">
    <source>
        <dbReference type="RuleBase" id="RU367022"/>
    </source>
</evidence>
<dbReference type="Proteomes" id="UP000176998">
    <property type="component" value="Unassembled WGS sequence"/>
</dbReference>
<evidence type="ECO:0000256" key="1">
    <source>
        <dbReference type="ARBA" id="ARBA00004141"/>
    </source>
</evidence>
<dbReference type="Pfam" id="PF04145">
    <property type="entry name" value="Ctr"/>
    <property type="match status" value="1"/>
</dbReference>
<keyword evidence="8" id="KW-1185">Reference proteome</keyword>
<dbReference type="AlphaFoldDB" id="A0A1G4APD8"/>
<evidence type="ECO:0000256" key="5">
    <source>
        <dbReference type="ARBA" id="ARBA00023136"/>
    </source>
</evidence>
<dbReference type="GO" id="GO:0016020">
    <property type="term" value="C:membrane"/>
    <property type="evidence" value="ECO:0007669"/>
    <property type="project" value="UniProtKB-SubCell"/>
</dbReference>
<keyword evidence="6" id="KW-0406">Ion transport</keyword>
<keyword evidence="6" id="KW-0813">Transport</keyword>